<evidence type="ECO:0000313" key="2">
    <source>
        <dbReference type="EMBL" id="KAK0704111.1"/>
    </source>
</evidence>
<comment type="caution">
    <text evidence="2">The sequence shown here is derived from an EMBL/GenBank/DDBJ whole genome shotgun (WGS) entry which is preliminary data.</text>
</comment>
<dbReference type="EMBL" id="JAUKTV010000022">
    <property type="protein sequence ID" value="KAK0704111.1"/>
    <property type="molecule type" value="Genomic_DNA"/>
</dbReference>
<protein>
    <submittedName>
        <fullName evidence="2">Uncharacterized protein</fullName>
    </submittedName>
</protein>
<evidence type="ECO:0000256" key="1">
    <source>
        <dbReference type="SAM" id="MobiDB-lite"/>
    </source>
</evidence>
<name>A0AA39ZV22_9PEZI</name>
<gene>
    <name evidence="2" type="ORF">B0T21DRAFT_106880</name>
</gene>
<accession>A0AA39ZV22</accession>
<dbReference type="Proteomes" id="UP001172159">
    <property type="component" value="Unassembled WGS sequence"/>
</dbReference>
<keyword evidence="3" id="KW-1185">Reference proteome</keyword>
<feature type="compositionally biased region" description="Low complexity" evidence="1">
    <location>
        <begin position="27"/>
        <end position="46"/>
    </location>
</feature>
<evidence type="ECO:0000313" key="3">
    <source>
        <dbReference type="Proteomes" id="UP001172159"/>
    </source>
</evidence>
<sequence>MCAKSTPQLKRQIRRKGVAPLPQPRASLSTSLGPSSQSESSGLQPGNFNPKPTLQPETVTSLSGYQYPRPQYMAATRNIQHQLTPPGPSDNPASSSAGFSTSRSWAIPSLSKSSDTSHGVPIADMGLANTGIANDEAELPRKHSALWGNNVDSAMDIDQDTALVTSDVMKDGMSGNSRSLGNAYHGLVGNSMYCGFNSMGRPWGLQG</sequence>
<feature type="region of interest" description="Disordered" evidence="1">
    <location>
        <begin position="1"/>
        <end position="58"/>
    </location>
</feature>
<proteinExistence type="predicted"/>
<dbReference type="AlphaFoldDB" id="A0AA39ZV22"/>
<feature type="region of interest" description="Disordered" evidence="1">
    <location>
        <begin position="81"/>
        <end position="101"/>
    </location>
</feature>
<organism evidence="2 3">
    <name type="scientific">Apiosordaria backusii</name>
    <dbReference type="NCBI Taxonomy" id="314023"/>
    <lineage>
        <taxon>Eukaryota</taxon>
        <taxon>Fungi</taxon>
        <taxon>Dikarya</taxon>
        <taxon>Ascomycota</taxon>
        <taxon>Pezizomycotina</taxon>
        <taxon>Sordariomycetes</taxon>
        <taxon>Sordariomycetidae</taxon>
        <taxon>Sordariales</taxon>
        <taxon>Lasiosphaeriaceae</taxon>
        <taxon>Apiosordaria</taxon>
    </lineage>
</organism>
<reference evidence="2" key="1">
    <citation type="submission" date="2023-06" db="EMBL/GenBank/DDBJ databases">
        <title>Genome-scale phylogeny and comparative genomics of the fungal order Sordariales.</title>
        <authorList>
            <consortium name="Lawrence Berkeley National Laboratory"/>
            <person name="Hensen N."/>
            <person name="Bonometti L."/>
            <person name="Westerberg I."/>
            <person name="Brannstrom I.O."/>
            <person name="Guillou S."/>
            <person name="Cros-Aarteil S."/>
            <person name="Calhoun S."/>
            <person name="Haridas S."/>
            <person name="Kuo A."/>
            <person name="Mondo S."/>
            <person name="Pangilinan J."/>
            <person name="Riley R."/>
            <person name="Labutti K."/>
            <person name="Andreopoulos B."/>
            <person name="Lipzen A."/>
            <person name="Chen C."/>
            <person name="Yanf M."/>
            <person name="Daum C."/>
            <person name="Ng V."/>
            <person name="Clum A."/>
            <person name="Steindorff A."/>
            <person name="Ohm R."/>
            <person name="Martin F."/>
            <person name="Silar P."/>
            <person name="Natvig D."/>
            <person name="Lalanne C."/>
            <person name="Gautier V."/>
            <person name="Ament-Velasquez S.L."/>
            <person name="Kruys A."/>
            <person name="Hutchinson M.I."/>
            <person name="Powell A.J."/>
            <person name="Barry K."/>
            <person name="Miller A.N."/>
            <person name="Grigoriev I.V."/>
            <person name="Debuchy R."/>
            <person name="Gladieux P."/>
            <person name="Thoren M.H."/>
            <person name="Johannesson H."/>
        </authorList>
    </citation>
    <scope>NUCLEOTIDE SEQUENCE</scope>
    <source>
        <strain evidence="2">CBS 540.89</strain>
    </source>
</reference>